<reference evidence="3" key="1">
    <citation type="submission" date="2023-07" db="EMBL/GenBank/DDBJ databases">
        <title>Structural and functional analysis of rice phyllospheric bacteria for their antimicrobial properties and defense elicitation against blast disease.</title>
        <authorList>
            <person name="Sahu K.P."/>
            <person name="Asharani P."/>
            <person name="Kumar M."/>
            <person name="Reddy B."/>
            <person name="Kumar A."/>
        </authorList>
    </citation>
    <scope>NUCLEOTIDE SEQUENCE [LARGE SCALE GENOMIC DNA]</scope>
    <source>
        <strain evidence="3">OsEp_Plm_30P10</strain>
    </source>
</reference>
<gene>
    <name evidence="2" type="ORF">N4G40_13550</name>
</gene>
<dbReference type="Gene3D" id="3.30.10.10">
    <property type="entry name" value="Trypsin Inhibitor V, subunit A"/>
    <property type="match status" value="1"/>
</dbReference>
<keyword evidence="3" id="KW-1185">Reference proteome</keyword>
<name>A0ABU5LH76_9GAMM</name>
<dbReference type="PROSITE" id="PS51257">
    <property type="entry name" value="PROKAR_LIPOPROTEIN"/>
    <property type="match status" value="1"/>
</dbReference>
<dbReference type="RefSeq" id="WP_322543150.1">
    <property type="nucleotide sequence ID" value="NZ_JAOBTT010000001.1"/>
</dbReference>
<evidence type="ECO:0000313" key="2">
    <source>
        <dbReference type="EMBL" id="MDZ7279285.1"/>
    </source>
</evidence>
<keyword evidence="1" id="KW-0732">Signal</keyword>
<sequence>MKYSGKALLTAAVLTLAACQSASKPDDHASVTADNDRCHASAYQGYIGKPLTSLENQRFQGVVRAIPWNGAVTMDFNLHRLNFLADKDGKIAQVYCG</sequence>
<dbReference type="EMBL" id="JAOBTT010000001">
    <property type="protein sequence ID" value="MDZ7279285.1"/>
    <property type="molecule type" value="Genomic_DNA"/>
</dbReference>
<evidence type="ECO:0000313" key="3">
    <source>
        <dbReference type="Proteomes" id="UP001288620"/>
    </source>
</evidence>
<protein>
    <submittedName>
        <fullName evidence="2">I78 family peptidase inhibitor</fullName>
    </submittedName>
</protein>
<evidence type="ECO:0000256" key="1">
    <source>
        <dbReference type="SAM" id="SignalP"/>
    </source>
</evidence>
<feature type="chain" id="PRO_5047101979" evidence="1">
    <location>
        <begin position="23"/>
        <end position="97"/>
    </location>
</feature>
<organism evidence="2 3">
    <name type="scientific">Pantoea eucrina</name>
    <dbReference type="NCBI Taxonomy" id="472693"/>
    <lineage>
        <taxon>Bacteria</taxon>
        <taxon>Pseudomonadati</taxon>
        <taxon>Pseudomonadota</taxon>
        <taxon>Gammaproteobacteria</taxon>
        <taxon>Enterobacterales</taxon>
        <taxon>Erwiniaceae</taxon>
        <taxon>Pantoea</taxon>
    </lineage>
</organism>
<dbReference type="Pfam" id="PF11720">
    <property type="entry name" value="Inhibitor_I78"/>
    <property type="match status" value="1"/>
</dbReference>
<accession>A0ABU5LH76</accession>
<comment type="caution">
    <text evidence="2">The sequence shown here is derived from an EMBL/GenBank/DDBJ whole genome shotgun (WGS) entry which is preliminary data.</text>
</comment>
<dbReference type="Proteomes" id="UP001288620">
    <property type="component" value="Unassembled WGS sequence"/>
</dbReference>
<proteinExistence type="predicted"/>
<feature type="signal peptide" evidence="1">
    <location>
        <begin position="1"/>
        <end position="22"/>
    </location>
</feature>
<dbReference type="InterPro" id="IPR021719">
    <property type="entry name" value="Prot_inh_I78"/>
</dbReference>